<feature type="compositionally biased region" description="Basic and acidic residues" evidence="1">
    <location>
        <begin position="681"/>
        <end position="699"/>
    </location>
</feature>
<keyword evidence="3" id="KW-1185">Reference proteome</keyword>
<organism evidence="2 3">
    <name type="scientific">Gymnopilus dilepis</name>
    <dbReference type="NCBI Taxonomy" id="231916"/>
    <lineage>
        <taxon>Eukaryota</taxon>
        <taxon>Fungi</taxon>
        <taxon>Dikarya</taxon>
        <taxon>Basidiomycota</taxon>
        <taxon>Agaricomycotina</taxon>
        <taxon>Agaricomycetes</taxon>
        <taxon>Agaricomycetidae</taxon>
        <taxon>Agaricales</taxon>
        <taxon>Agaricineae</taxon>
        <taxon>Hymenogastraceae</taxon>
        <taxon>Gymnopilus</taxon>
    </lineage>
</organism>
<evidence type="ECO:0000313" key="3">
    <source>
        <dbReference type="Proteomes" id="UP000284706"/>
    </source>
</evidence>
<feature type="region of interest" description="Disordered" evidence="1">
    <location>
        <begin position="400"/>
        <end position="421"/>
    </location>
</feature>
<dbReference type="EMBL" id="NHYE01001311">
    <property type="protein sequence ID" value="PPQ96948.1"/>
    <property type="molecule type" value="Genomic_DNA"/>
</dbReference>
<dbReference type="AlphaFoldDB" id="A0A409Y1T5"/>
<proteinExistence type="predicted"/>
<accession>A0A409Y1T5</accession>
<reference evidence="2 3" key="1">
    <citation type="journal article" date="2018" name="Evol. Lett.">
        <title>Horizontal gene cluster transfer increased hallucinogenic mushroom diversity.</title>
        <authorList>
            <person name="Reynolds H.T."/>
            <person name="Vijayakumar V."/>
            <person name="Gluck-Thaler E."/>
            <person name="Korotkin H.B."/>
            <person name="Matheny P.B."/>
            <person name="Slot J.C."/>
        </authorList>
    </citation>
    <scope>NUCLEOTIDE SEQUENCE [LARGE SCALE GENOMIC DNA]</scope>
    <source>
        <strain evidence="2 3">SRW20</strain>
    </source>
</reference>
<feature type="region of interest" description="Disordered" evidence="1">
    <location>
        <begin position="69"/>
        <end position="89"/>
    </location>
</feature>
<feature type="compositionally biased region" description="Low complexity" evidence="1">
    <location>
        <begin position="255"/>
        <end position="268"/>
    </location>
</feature>
<feature type="compositionally biased region" description="Polar residues" evidence="1">
    <location>
        <begin position="778"/>
        <end position="787"/>
    </location>
</feature>
<dbReference type="OrthoDB" id="3224221at2759"/>
<protein>
    <submittedName>
        <fullName evidence="2">Uncharacterized protein</fullName>
    </submittedName>
</protein>
<evidence type="ECO:0000313" key="2">
    <source>
        <dbReference type="EMBL" id="PPQ96948.1"/>
    </source>
</evidence>
<feature type="region of interest" description="Disordered" evidence="1">
    <location>
        <begin position="681"/>
        <end position="702"/>
    </location>
</feature>
<feature type="region of interest" description="Disordered" evidence="1">
    <location>
        <begin position="235"/>
        <end position="269"/>
    </location>
</feature>
<dbReference type="Proteomes" id="UP000284706">
    <property type="component" value="Unassembled WGS sequence"/>
</dbReference>
<dbReference type="InParanoid" id="A0A409Y1T5"/>
<name>A0A409Y1T5_9AGAR</name>
<feature type="compositionally biased region" description="Low complexity" evidence="1">
    <location>
        <begin position="69"/>
        <end position="83"/>
    </location>
</feature>
<gene>
    <name evidence="2" type="ORF">CVT26_005967</name>
</gene>
<feature type="region of interest" description="Disordered" evidence="1">
    <location>
        <begin position="770"/>
        <end position="812"/>
    </location>
</feature>
<feature type="region of interest" description="Disordered" evidence="1">
    <location>
        <begin position="1"/>
        <end position="26"/>
    </location>
</feature>
<feature type="region of interest" description="Disordered" evidence="1">
    <location>
        <begin position="294"/>
        <end position="350"/>
    </location>
</feature>
<evidence type="ECO:0000256" key="1">
    <source>
        <dbReference type="SAM" id="MobiDB-lite"/>
    </source>
</evidence>
<sequence>MDSAADEPDEGIRVEAPDTNFSLLSQGGDSRTSFTFQGPQLLSLSATLPLHPTLPSTECLAGMHKHGLRSQSAPFRRARSPSSDQNMQEQQEMKFENQAKAIEDLRKELSSSAELLRNLQTKFEEFQSESLRTQVASALEKSSLADEREAAMAERDRILEKAKELEKNFRLELAHERAVIKQIKTTAKAKETEEILALRMERDKLITERDQATARVEEAREGLKLTIEQRRTITEQDEDMARTEGTTPNSGVPMPTQSTSPTLSPLSPVIDPFQRDQLLAYATFQEYHSSRLGEQNIVPSSPPERPAYPFQHLSGQCPDSGRPGPSHRSPHIPPTFSNVVSDPDPRQSERTRSALMFGGIGHLDRQRTHLLSEKNQEMEVDNPSFVRKPALDREDLQKRLSLTSSTREPRSAPIPKPLDFLSVPGRKKKRIAVANQSVSFTRPAPIWTEAPTESTETEPAVNVRSVVSLPQNSAYPERQTAALAERLVELADSLRMASLESPKAEFRRKSRASSHLFQQQITRKPREEGRTVRLVISTAFPGEQVLKKWVRDEMQSMLGITKDMEILNKATEIYGRNSPLQSNMDNYELGQGTGPMILKPMQINWQKVDGRWNGKLAEMFFQHCEQEKFLGGSLSDGDMLEIRELFFNRLRRLATIIKKYQPSQEETLDVFAKRVKDRHTAELSRQRRTTRRNELKAARTDTALANLPDPAIPIEELTEEERLWLDTYRILREYGEAGMSSDETDEDNQGTYIVRKLEWINEKYSRKVATRLDKARSTRNQYGNAHGSQPRKRKRPTQHARPSERKPPTQLPLNLYREQWYNALPSSHRLLLQPKKPMVMYAAWSDTEEIQ</sequence>
<comment type="caution">
    <text evidence="2">The sequence shown here is derived from an EMBL/GenBank/DDBJ whole genome shotgun (WGS) entry which is preliminary data.</text>
</comment>
<feature type="compositionally biased region" description="Basic residues" evidence="1">
    <location>
        <begin position="789"/>
        <end position="798"/>
    </location>
</feature>